<evidence type="ECO:0008006" key="5">
    <source>
        <dbReference type="Google" id="ProtNLM"/>
    </source>
</evidence>
<reference evidence="3 4" key="1">
    <citation type="submission" date="2019-05" db="EMBL/GenBank/DDBJ databases">
        <title>Another draft genome of Portunus trituberculatus and its Hox gene families provides insights of decapod evolution.</title>
        <authorList>
            <person name="Jeong J.-H."/>
            <person name="Song I."/>
            <person name="Kim S."/>
            <person name="Choi T."/>
            <person name="Kim D."/>
            <person name="Ryu S."/>
            <person name="Kim W."/>
        </authorList>
    </citation>
    <scope>NUCLEOTIDE SEQUENCE [LARGE SCALE GENOMIC DNA]</scope>
    <source>
        <tissue evidence="3">Muscle</tissue>
    </source>
</reference>
<organism evidence="3 4">
    <name type="scientific">Portunus trituberculatus</name>
    <name type="common">Swimming crab</name>
    <name type="synonym">Neptunus trituberculatus</name>
    <dbReference type="NCBI Taxonomy" id="210409"/>
    <lineage>
        <taxon>Eukaryota</taxon>
        <taxon>Metazoa</taxon>
        <taxon>Ecdysozoa</taxon>
        <taxon>Arthropoda</taxon>
        <taxon>Crustacea</taxon>
        <taxon>Multicrustacea</taxon>
        <taxon>Malacostraca</taxon>
        <taxon>Eumalacostraca</taxon>
        <taxon>Eucarida</taxon>
        <taxon>Decapoda</taxon>
        <taxon>Pleocyemata</taxon>
        <taxon>Brachyura</taxon>
        <taxon>Eubrachyura</taxon>
        <taxon>Portunoidea</taxon>
        <taxon>Portunidae</taxon>
        <taxon>Portuninae</taxon>
        <taxon>Portunus</taxon>
    </lineage>
</organism>
<dbReference type="EMBL" id="VSRR010000052">
    <property type="protein sequence ID" value="MPC08998.1"/>
    <property type="molecule type" value="Genomic_DNA"/>
</dbReference>
<comment type="caution">
    <text evidence="3">The sequence shown here is derived from an EMBL/GenBank/DDBJ whole genome shotgun (WGS) entry which is preliminary data.</text>
</comment>
<evidence type="ECO:0000313" key="3">
    <source>
        <dbReference type="EMBL" id="MPC08998.1"/>
    </source>
</evidence>
<gene>
    <name evidence="3" type="ORF">E2C01_001596</name>
</gene>
<keyword evidence="2" id="KW-0732">Signal</keyword>
<evidence type="ECO:0000313" key="4">
    <source>
        <dbReference type="Proteomes" id="UP000324222"/>
    </source>
</evidence>
<evidence type="ECO:0000256" key="1">
    <source>
        <dbReference type="SAM" id="MobiDB-lite"/>
    </source>
</evidence>
<feature type="signal peptide" evidence="2">
    <location>
        <begin position="1"/>
        <end position="24"/>
    </location>
</feature>
<name>A0A5B7CID4_PORTR</name>
<proteinExistence type="predicted"/>
<feature type="compositionally biased region" description="Polar residues" evidence="1">
    <location>
        <begin position="74"/>
        <end position="93"/>
    </location>
</feature>
<dbReference type="Proteomes" id="UP000324222">
    <property type="component" value="Unassembled WGS sequence"/>
</dbReference>
<protein>
    <recommendedName>
        <fullName evidence="5">Secreted protein</fullName>
    </recommendedName>
</protein>
<keyword evidence="4" id="KW-1185">Reference proteome</keyword>
<sequence>MSLKVSTCLLASVCVSARVYVCVAEEMPAAAQGVVNARLRPRLVLQFPSPFRSSEAAAVPRRATTATTTPRPSDVTSNPPNLSASPRSATSGPRLNFGHNLGQTFHHRQRACHRQHHLHATDYCY</sequence>
<feature type="chain" id="PRO_5022953695" description="Secreted protein" evidence="2">
    <location>
        <begin position="25"/>
        <end position="125"/>
    </location>
</feature>
<dbReference type="AlphaFoldDB" id="A0A5B7CID4"/>
<feature type="compositionally biased region" description="Low complexity" evidence="1">
    <location>
        <begin position="56"/>
        <end position="72"/>
    </location>
</feature>
<accession>A0A5B7CID4</accession>
<evidence type="ECO:0000256" key="2">
    <source>
        <dbReference type="SAM" id="SignalP"/>
    </source>
</evidence>
<feature type="region of interest" description="Disordered" evidence="1">
    <location>
        <begin position="51"/>
        <end position="100"/>
    </location>
</feature>